<dbReference type="Proteomes" id="UP000324800">
    <property type="component" value="Unassembled WGS sequence"/>
</dbReference>
<sequence length="215" mass="24833">MGQILEKQIGCVGPMSAEEQLILLQGDANRERYYEQSTISSQRDSHWALSDLQRKSPVLGPNDQWLKGFMGLNINPVEQKFMERYIERQKAVFANNYKRPMESLDPTEERASEEVRKMIRARETHMMPLIGSTQELTGITGENTCRRKLKISNRYCTFNTWHRLVRGLRLQGIGRRYGFLSVDTQCNKDCGGGQLVTSESCGSFRQGEECVEEWW</sequence>
<evidence type="ECO:0000313" key="1">
    <source>
        <dbReference type="EMBL" id="KAA6371948.1"/>
    </source>
</evidence>
<gene>
    <name evidence="1" type="ORF">EZS28_032524</name>
</gene>
<comment type="caution">
    <text evidence="1">The sequence shown here is derived from an EMBL/GenBank/DDBJ whole genome shotgun (WGS) entry which is preliminary data.</text>
</comment>
<protein>
    <submittedName>
        <fullName evidence="1">Uncharacterized protein</fullName>
    </submittedName>
</protein>
<accession>A0A5J4UNF0</accession>
<organism evidence="1 2">
    <name type="scientific">Streblomastix strix</name>
    <dbReference type="NCBI Taxonomy" id="222440"/>
    <lineage>
        <taxon>Eukaryota</taxon>
        <taxon>Metamonada</taxon>
        <taxon>Preaxostyla</taxon>
        <taxon>Oxymonadida</taxon>
        <taxon>Streblomastigidae</taxon>
        <taxon>Streblomastix</taxon>
    </lineage>
</organism>
<proteinExistence type="predicted"/>
<dbReference type="AlphaFoldDB" id="A0A5J4UNF0"/>
<dbReference type="EMBL" id="SNRW01014020">
    <property type="protein sequence ID" value="KAA6371948.1"/>
    <property type="molecule type" value="Genomic_DNA"/>
</dbReference>
<name>A0A5J4UNF0_9EUKA</name>
<reference evidence="1 2" key="1">
    <citation type="submission" date="2019-03" db="EMBL/GenBank/DDBJ databases">
        <title>Single cell metagenomics reveals metabolic interactions within the superorganism composed of flagellate Streblomastix strix and complex community of Bacteroidetes bacteria on its surface.</title>
        <authorList>
            <person name="Treitli S.C."/>
            <person name="Kolisko M."/>
            <person name="Husnik F."/>
            <person name="Keeling P."/>
            <person name="Hampl V."/>
        </authorList>
    </citation>
    <scope>NUCLEOTIDE SEQUENCE [LARGE SCALE GENOMIC DNA]</scope>
    <source>
        <strain evidence="1">ST1C</strain>
    </source>
</reference>
<evidence type="ECO:0000313" key="2">
    <source>
        <dbReference type="Proteomes" id="UP000324800"/>
    </source>
</evidence>